<organism evidence="3 4">
    <name type="scientific">Sorangium cellulosum</name>
    <name type="common">Polyangium cellulosum</name>
    <dbReference type="NCBI Taxonomy" id="56"/>
    <lineage>
        <taxon>Bacteria</taxon>
        <taxon>Pseudomonadati</taxon>
        <taxon>Myxococcota</taxon>
        <taxon>Polyangia</taxon>
        <taxon>Polyangiales</taxon>
        <taxon>Polyangiaceae</taxon>
        <taxon>Sorangium</taxon>
    </lineage>
</organism>
<name>A0A4P2PW59_SORCE</name>
<reference evidence="3 4" key="1">
    <citation type="submission" date="2015-09" db="EMBL/GenBank/DDBJ databases">
        <title>Sorangium comparison.</title>
        <authorList>
            <person name="Zaburannyi N."/>
            <person name="Bunk B."/>
            <person name="Overmann J."/>
            <person name="Mueller R."/>
        </authorList>
    </citation>
    <scope>NUCLEOTIDE SEQUENCE [LARGE SCALE GENOMIC DNA]</scope>
    <source>
        <strain evidence="3 4">So ceGT47</strain>
    </source>
</reference>
<keyword evidence="2" id="KW-1133">Transmembrane helix</keyword>
<evidence type="ECO:0000256" key="1">
    <source>
        <dbReference type="SAM" id="MobiDB-lite"/>
    </source>
</evidence>
<dbReference type="EMBL" id="CP012670">
    <property type="protein sequence ID" value="AUX21075.1"/>
    <property type="molecule type" value="Genomic_DNA"/>
</dbReference>
<sequence length="483" mass="52999">MVRRDRVGPHDEGLLDRAPRELEQVAQEAAGRIDEPLSYLWADGALVGSLREDAKEEFAPFQALGDVEGRNDVDLVEHVDDRAVGSVEQAHRAHDGDADSGLLQRADVVDDRLPKRLRVVEAIEGIEQDGDVTNAVRKSSFQRLQRLDLLFAVERKRRERRCDDPRTPAPSPRLFVGLWVVVVLVLAGIVGDELAIAVGPASKALARGLHVIVAMLSNELRQLQSRQDDQDAGEILIEIVLKAHVDVDGACVSRRAESLGSQVQLGRLSGASGSGDQVARQWRELQPRRELFAHRSAGRRGVAVFPEHGRRPRVGVETLEVRPEAFEARVHARSLAHSRVVCGQARSRPLAPRPDERIDEGDVMVCLGGQQAQVKGGLFRPRVPFLAPARGRRAAPPRRYGRGCGIDRHDQPDGHLPSARWGWKGTDRHDQPDGRARSARPERLAGPVLAEGVAVLPGRVQELVEARRRQGAARPLGQDGGAL</sequence>
<evidence type="ECO:0000313" key="4">
    <source>
        <dbReference type="Proteomes" id="UP000295781"/>
    </source>
</evidence>
<evidence type="ECO:0000313" key="3">
    <source>
        <dbReference type="EMBL" id="AUX21075.1"/>
    </source>
</evidence>
<feature type="compositionally biased region" description="Basic and acidic residues" evidence="1">
    <location>
        <begin position="425"/>
        <end position="443"/>
    </location>
</feature>
<keyword evidence="2" id="KW-0812">Transmembrane</keyword>
<accession>A0A4P2PW59</accession>
<proteinExistence type="predicted"/>
<feature type="region of interest" description="Disordered" evidence="1">
    <location>
        <begin position="403"/>
        <end position="444"/>
    </location>
</feature>
<dbReference type="Proteomes" id="UP000295781">
    <property type="component" value="Chromosome"/>
</dbReference>
<dbReference type="AlphaFoldDB" id="A0A4P2PW59"/>
<protein>
    <submittedName>
        <fullName evidence="3">Uncharacterized protein</fullName>
    </submittedName>
</protein>
<evidence type="ECO:0000256" key="2">
    <source>
        <dbReference type="SAM" id="Phobius"/>
    </source>
</evidence>
<feature type="transmembrane region" description="Helical" evidence="2">
    <location>
        <begin position="174"/>
        <end position="191"/>
    </location>
</feature>
<feature type="region of interest" description="Disordered" evidence="1">
    <location>
        <begin position="1"/>
        <end position="20"/>
    </location>
</feature>
<gene>
    <name evidence="3" type="ORF">SOCEGT47_015530</name>
</gene>
<keyword evidence="2" id="KW-0472">Membrane</keyword>